<proteinExistence type="predicted"/>
<evidence type="ECO:0000313" key="1">
    <source>
        <dbReference type="EMBL" id="EHP68297.1"/>
    </source>
</evidence>
<dbReference type="eggNOG" id="arCOG06088">
    <property type="taxonomic scope" value="Archaea"/>
</dbReference>
<dbReference type="Proteomes" id="UP000003980">
    <property type="component" value="Unassembled WGS sequence"/>
</dbReference>
<dbReference type="EMBL" id="JH597770">
    <property type="protein sequence ID" value="EHP68297.1"/>
    <property type="molecule type" value="Genomic_DNA"/>
</dbReference>
<dbReference type="STRING" id="671065.MetMK1DRAFT_00027240"/>
<name>H2C821_9CREN</name>
<dbReference type="OrthoDB" id="7926at2157"/>
<dbReference type="HOGENOM" id="CLU_191134_0_0_2"/>
<dbReference type="RefSeq" id="WP_009074550.1">
    <property type="nucleotide sequence ID" value="NZ_JH597770.1"/>
</dbReference>
<evidence type="ECO:0000313" key="2">
    <source>
        <dbReference type="Proteomes" id="UP000003980"/>
    </source>
</evidence>
<gene>
    <name evidence="1" type="ORF">MetMK1DRAFT_00027240</name>
</gene>
<keyword evidence="2" id="KW-1185">Reference proteome</keyword>
<sequence>MNDMICPRCGVRMEFISEAESSGEKKTIRYFYRCPACGTKILDSQLTILRGQEKILIRIQT</sequence>
<organism evidence="1 2">
    <name type="scientific">Metallosphaera yellowstonensis MK1</name>
    <dbReference type="NCBI Taxonomy" id="671065"/>
    <lineage>
        <taxon>Archaea</taxon>
        <taxon>Thermoproteota</taxon>
        <taxon>Thermoprotei</taxon>
        <taxon>Sulfolobales</taxon>
        <taxon>Sulfolobaceae</taxon>
        <taxon>Metallosphaera</taxon>
    </lineage>
</organism>
<dbReference type="AlphaFoldDB" id="H2C821"/>
<reference evidence="1 2" key="1">
    <citation type="submission" date="2012-01" db="EMBL/GenBank/DDBJ databases">
        <title>Improved High-Quality Draft sequence of Metallosphaera yellowstonensis MK1.</title>
        <authorList>
            <consortium name="US DOE Joint Genome Institute"/>
            <person name="Lucas S."/>
            <person name="Han J."/>
            <person name="Cheng J.-F."/>
            <person name="Goodwin L."/>
            <person name="Pitluck S."/>
            <person name="Peters L."/>
            <person name="Teshima H."/>
            <person name="Detter J.C."/>
            <person name="Han C."/>
            <person name="Tapia R."/>
            <person name="Land M."/>
            <person name="Hauser L."/>
            <person name="Kyrpides N."/>
            <person name="Kozubal M."/>
            <person name="Macur R.E."/>
            <person name="Jay Z."/>
            <person name="Inskeep W."/>
            <person name="Woyke T."/>
        </authorList>
    </citation>
    <scope>NUCLEOTIDE SEQUENCE [LARGE SCALE GENOMIC DNA]</scope>
    <source>
        <strain evidence="1 2">MK1</strain>
    </source>
</reference>
<accession>H2C821</accession>
<protein>
    <submittedName>
        <fullName evidence="1">Uncharacterized protein</fullName>
    </submittedName>
</protein>
<dbReference type="Gene3D" id="2.20.25.10">
    <property type="match status" value="1"/>
</dbReference>